<dbReference type="SMART" id="SM00248">
    <property type="entry name" value="ANK"/>
    <property type="match status" value="4"/>
</dbReference>
<dbReference type="PANTHER" id="PTHR24183">
    <property type="entry name" value="FIBRONECTIN TYPE 3 AND ANKYRIN REPEAT DOMAINS PROTEIN 1"/>
    <property type="match status" value="1"/>
</dbReference>
<dbReference type="SUPFAM" id="SSF48403">
    <property type="entry name" value="Ankyrin repeat"/>
    <property type="match status" value="1"/>
</dbReference>
<dbReference type="InterPro" id="IPR036770">
    <property type="entry name" value="Ankyrin_rpt-contain_sf"/>
</dbReference>
<feature type="repeat" description="ANK" evidence="1">
    <location>
        <begin position="9"/>
        <end position="36"/>
    </location>
</feature>
<dbReference type="Pfam" id="PF00023">
    <property type="entry name" value="Ank"/>
    <property type="match status" value="1"/>
</dbReference>
<proteinExistence type="predicted"/>
<keyword evidence="1" id="KW-0040">ANK repeat</keyword>
<dbReference type="EMBL" id="HBEY01030285">
    <property type="protein sequence ID" value="CAD8610994.1"/>
    <property type="molecule type" value="Transcribed_RNA"/>
</dbReference>
<gene>
    <name evidence="2" type="ORF">CPEL01642_LOCUS14372</name>
</gene>
<feature type="repeat" description="ANK" evidence="1">
    <location>
        <begin position="42"/>
        <end position="74"/>
    </location>
</feature>
<dbReference type="Gene3D" id="1.25.40.20">
    <property type="entry name" value="Ankyrin repeat-containing domain"/>
    <property type="match status" value="1"/>
</dbReference>
<dbReference type="PANTHER" id="PTHR24183:SF1">
    <property type="entry name" value="FIBRONECTIN TYPE 3 AND ANKYRIN REPEAT DOMAINS PROTEIN 1"/>
    <property type="match status" value="1"/>
</dbReference>
<dbReference type="PROSITE" id="PS50088">
    <property type="entry name" value="ANK_REPEAT"/>
    <property type="match status" value="2"/>
</dbReference>
<protein>
    <submittedName>
        <fullName evidence="2">Uncharacterized protein</fullName>
    </submittedName>
</protein>
<evidence type="ECO:0000313" key="2">
    <source>
        <dbReference type="EMBL" id="CAD8610994.1"/>
    </source>
</evidence>
<organism evidence="2">
    <name type="scientific">Coccolithus braarudii</name>
    <dbReference type="NCBI Taxonomy" id="221442"/>
    <lineage>
        <taxon>Eukaryota</taxon>
        <taxon>Haptista</taxon>
        <taxon>Haptophyta</taxon>
        <taxon>Prymnesiophyceae</taxon>
        <taxon>Coccolithales</taxon>
        <taxon>Coccolithaceae</taxon>
        <taxon>Coccolithus</taxon>
    </lineage>
</organism>
<dbReference type="Pfam" id="PF12796">
    <property type="entry name" value="Ank_2"/>
    <property type="match status" value="1"/>
</dbReference>
<dbReference type="InterPro" id="IPR002110">
    <property type="entry name" value="Ankyrin_rpt"/>
</dbReference>
<dbReference type="GO" id="GO:0005634">
    <property type="term" value="C:nucleus"/>
    <property type="evidence" value="ECO:0007669"/>
    <property type="project" value="TreeGrafter"/>
</dbReference>
<reference evidence="2" key="1">
    <citation type="submission" date="2021-01" db="EMBL/GenBank/DDBJ databases">
        <authorList>
            <person name="Corre E."/>
            <person name="Pelletier E."/>
            <person name="Niang G."/>
            <person name="Scheremetjew M."/>
            <person name="Finn R."/>
            <person name="Kale V."/>
            <person name="Holt S."/>
            <person name="Cochrane G."/>
            <person name="Meng A."/>
            <person name="Brown T."/>
            <person name="Cohen L."/>
        </authorList>
    </citation>
    <scope>NUCLEOTIDE SEQUENCE</scope>
    <source>
        <strain evidence="2">PLY182g</strain>
    </source>
</reference>
<sequence length="283" mass="29443">MIEVARKDCGATPLFIACQNGHTECVSTLLNARASVINAMADGASPLFIACQEGHADVASLLIEGGARTCQARNTGATPLLIAVHRGHLGCVQLLCSHSASRTLIVHGSVSTAEKMAAAAGHTAITDWLVTSKDWSTPLHHLAVIETDRARSLLRGGASLHAAACTGGPTPLSLAKEMMAAAKHAKESSAAALVATAAQPWSPATHALYPADARALAVELVLLGHRLSRLPAFEDVAQGLFDLWVDGVVPRLVMRDAHCGRGLVERASESTARRANAATKGLP</sequence>
<evidence type="ECO:0000256" key="1">
    <source>
        <dbReference type="PROSITE-ProRule" id="PRU00023"/>
    </source>
</evidence>
<name>A0A7S0LF48_9EUKA</name>
<dbReference type="AlphaFoldDB" id="A0A7S0LF48"/>
<dbReference type="PROSITE" id="PS50297">
    <property type="entry name" value="ANK_REP_REGION"/>
    <property type="match status" value="2"/>
</dbReference>
<accession>A0A7S0LF48</accession>